<dbReference type="InterPro" id="IPR011042">
    <property type="entry name" value="6-blade_b-propeller_TolB-like"/>
</dbReference>
<dbReference type="GO" id="GO:0009055">
    <property type="term" value="F:electron transfer activity"/>
    <property type="evidence" value="ECO:0007669"/>
    <property type="project" value="InterPro"/>
</dbReference>
<dbReference type="Proteomes" id="UP000223913">
    <property type="component" value="Unassembled WGS sequence"/>
</dbReference>
<reference evidence="7 8" key="1">
    <citation type="submission" date="2017-10" db="EMBL/GenBank/DDBJ databases">
        <title>The draft genome sequence of Lewinella nigricans NBRC 102662.</title>
        <authorList>
            <person name="Wang K."/>
        </authorList>
    </citation>
    <scope>NUCLEOTIDE SEQUENCE [LARGE SCALE GENOMIC DNA]</scope>
    <source>
        <strain evidence="7 8">NBRC 102662</strain>
    </source>
</reference>
<protein>
    <recommendedName>
        <fullName evidence="6">Cytochrome c domain-containing protein</fullName>
    </recommendedName>
</protein>
<feature type="signal peptide" evidence="5">
    <location>
        <begin position="1"/>
        <end position="30"/>
    </location>
</feature>
<feature type="domain" description="Cytochrome c" evidence="6">
    <location>
        <begin position="43"/>
        <end position="117"/>
    </location>
</feature>
<keyword evidence="3 4" id="KW-0408">Iron</keyword>
<keyword evidence="5" id="KW-0732">Signal</keyword>
<comment type="caution">
    <text evidence="7">The sequence shown here is derived from an EMBL/GenBank/DDBJ whole genome shotgun (WGS) entry which is preliminary data.</text>
</comment>
<dbReference type="AlphaFoldDB" id="A0A2D0N619"/>
<evidence type="ECO:0000256" key="4">
    <source>
        <dbReference type="PROSITE-ProRule" id="PRU00433"/>
    </source>
</evidence>
<dbReference type="PANTHER" id="PTHR19328">
    <property type="entry name" value="HEDGEHOG-INTERACTING PROTEIN"/>
    <property type="match status" value="1"/>
</dbReference>
<evidence type="ECO:0000256" key="5">
    <source>
        <dbReference type="SAM" id="SignalP"/>
    </source>
</evidence>
<dbReference type="SUPFAM" id="SSF50952">
    <property type="entry name" value="Soluble quinoprotein glucose dehydrogenase"/>
    <property type="match status" value="1"/>
</dbReference>
<evidence type="ECO:0000313" key="7">
    <source>
        <dbReference type="EMBL" id="PHN03945.1"/>
    </source>
</evidence>
<sequence>MKISLPKTLLLGLTVLSLIFACSNSKNMSADDLADQGDTMPAHDFSAAKASYADFCAGCHGEQMQAFVDRKWKYGKSDGDLFKAIKEGYTEDGMPSYDTTFTDEEIHELVAYIQTGIANVDQYEFEEEEKPVGDLVTEAMSVRLDTFASDLKSPWGMTFLPGGDMLFTEKGGELYRYSGSGEPQQISGVPEVLAMGQGGLLDVELHPDFANNNWIYLSYSKSKEEGGETLGTTAVMRAKLNGNALSEQEVIFEALPYSKTRHHYGSRLEFDPEGYLFLSVGDRGNRDQNPQNLDNHCGKIHRIHDDGRIPEDNPFVGQSGAIASIYSYGHRNPQGLSRHPETGVMWDHEHGPRGGDEVNMIEKGKNYGWPVISYGINYNGTTFTSKTEQAGMEQPDLYWVPSIAPCGSTFVTGDRYPAWKGDLLVGSLRFKYLNRCIMEDNKIVGEEKLFKNIGRVRAVEMGPDGYIYVSVENPGFIFRVVPLNS</sequence>
<dbReference type="GO" id="GO:0046872">
    <property type="term" value="F:metal ion binding"/>
    <property type="evidence" value="ECO:0007669"/>
    <property type="project" value="UniProtKB-KW"/>
</dbReference>
<dbReference type="Pfam" id="PF07995">
    <property type="entry name" value="GSDH"/>
    <property type="match status" value="1"/>
</dbReference>
<dbReference type="InterPro" id="IPR011041">
    <property type="entry name" value="Quinoprot_gluc/sorb_DH_b-prop"/>
</dbReference>
<keyword evidence="2 4" id="KW-0479">Metal-binding</keyword>
<gene>
    <name evidence="7" type="ORF">CRP01_24040</name>
</gene>
<evidence type="ECO:0000313" key="8">
    <source>
        <dbReference type="Proteomes" id="UP000223913"/>
    </source>
</evidence>
<dbReference type="GO" id="GO:0020037">
    <property type="term" value="F:heme binding"/>
    <property type="evidence" value="ECO:0007669"/>
    <property type="project" value="InterPro"/>
</dbReference>
<dbReference type="Gene3D" id="2.120.10.30">
    <property type="entry name" value="TolB, C-terminal domain"/>
    <property type="match status" value="1"/>
</dbReference>
<dbReference type="Pfam" id="PF13442">
    <property type="entry name" value="Cytochrome_CBB3"/>
    <property type="match status" value="1"/>
</dbReference>
<evidence type="ECO:0000256" key="1">
    <source>
        <dbReference type="ARBA" id="ARBA00022617"/>
    </source>
</evidence>
<dbReference type="InterPro" id="IPR036909">
    <property type="entry name" value="Cyt_c-like_dom_sf"/>
</dbReference>
<dbReference type="EMBL" id="PDUD01000028">
    <property type="protein sequence ID" value="PHN03945.1"/>
    <property type="molecule type" value="Genomic_DNA"/>
</dbReference>
<dbReference type="Gene3D" id="1.10.760.10">
    <property type="entry name" value="Cytochrome c-like domain"/>
    <property type="match status" value="1"/>
</dbReference>
<feature type="chain" id="PRO_5012677561" description="Cytochrome c domain-containing protein" evidence="5">
    <location>
        <begin position="31"/>
        <end position="485"/>
    </location>
</feature>
<dbReference type="SUPFAM" id="SSF46626">
    <property type="entry name" value="Cytochrome c"/>
    <property type="match status" value="1"/>
</dbReference>
<dbReference type="InterPro" id="IPR009056">
    <property type="entry name" value="Cyt_c-like_dom"/>
</dbReference>
<dbReference type="PROSITE" id="PS51257">
    <property type="entry name" value="PROKAR_LIPOPROTEIN"/>
    <property type="match status" value="1"/>
</dbReference>
<evidence type="ECO:0000259" key="6">
    <source>
        <dbReference type="PROSITE" id="PS51007"/>
    </source>
</evidence>
<keyword evidence="1 4" id="KW-0349">Heme</keyword>
<name>A0A2D0N619_FLAN2</name>
<dbReference type="OrthoDB" id="9770043at2"/>
<evidence type="ECO:0000256" key="2">
    <source>
        <dbReference type="ARBA" id="ARBA00022723"/>
    </source>
</evidence>
<proteinExistence type="predicted"/>
<accession>A0A2D0N619</accession>
<evidence type="ECO:0000256" key="3">
    <source>
        <dbReference type="ARBA" id="ARBA00023004"/>
    </source>
</evidence>
<dbReference type="InterPro" id="IPR012938">
    <property type="entry name" value="Glc/Sorbosone_DH"/>
</dbReference>
<organism evidence="7 8">
    <name type="scientific">Flavilitoribacter nigricans (strain ATCC 23147 / DSM 23189 / NBRC 102662 / NCIMB 1420 / SS-2)</name>
    <name type="common">Lewinella nigricans</name>
    <dbReference type="NCBI Taxonomy" id="1122177"/>
    <lineage>
        <taxon>Bacteria</taxon>
        <taxon>Pseudomonadati</taxon>
        <taxon>Bacteroidota</taxon>
        <taxon>Saprospiria</taxon>
        <taxon>Saprospirales</taxon>
        <taxon>Lewinellaceae</taxon>
        <taxon>Flavilitoribacter</taxon>
    </lineage>
</organism>
<keyword evidence="8" id="KW-1185">Reference proteome</keyword>
<dbReference type="PANTHER" id="PTHR19328:SF75">
    <property type="entry name" value="ALDOSE SUGAR DEHYDROGENASE YLII"/>
    <property type="match status" value="1"/>
</dbReference>
<dbReference type="PROSITE" id="PS51007">
    <property type="entry name" value="CYTC"/>
    <property type="match status" value="1"/>
</dbReference>
<dbReference type="RefSeq" id="WP_099152658.1">
    <property type="nucleotide sequence ID" value="NZ_PDUD01000028.1"/>
</dbReference>